<organism evidence="1 2">
    <name type="scientific">Diphasiastrum complanatum</name>
    <name type="common">Issler's clubmoss</name>
    <name type="synonym">Lycopodium complanatum</name>
    <dbReference type="NCBI Taxonomy" id="34168"/>
    <lineage>
        <taxon>Eukaryota</taxon>
        <taxon>Viridiplantae</taxon>
        <taxon>Streptophyta</taxon>
        <taxon>Embryophyta</taxon>
        <taxon>Tracheophyta</taxon>
        <taxon>Lycopodiopsida</taxon>
        <taxon>Lycopodiales</taxon>
        <taxon>Lycopodiaceae</taxon>
        <taxon>Lycopodioideae</taxon>
        <taxon>Diphasiastrum</taxon>
    </lineage>
</organism>
<evidence type="ECO:0000313" key="1">
    <source>
        <dbReference type="EMBL" id="KAJ7554786.1"/>
    </source>
</evidence>
<gene>
    <name evidence="1" type="ORF">O6H91_05G009000</name>
</gene>
<keyword evidence="2" id="KW-1185">Reference proteome</keyword>
<reference evidence="2" key="1">
    <citation type="journal article" date="2024" name="Proc. Natl. Acad. Sci. U.S.A.">
        <title>Extraordinary preservation of gene collinearity over three hundred million years revealed in homosporous lycophytes.</title>
        <authorList>
            <person name="Li C."/>
            <person name="Wickell D."/>
            <person name="Kuo L.Y."/>
            <person name="Chen X."/>
            <person name="Nie B."/>
            <person name="Liao X."/>
            <person name="Peng D."/>
            <person name="Ji J."/>
            <person name="Jenkins J."/>
            <person name="Williams M."/>
            <person name="Shu S."/>
            <person name="Plott C."/>
            <person name="Barry K."/>
            <person name="Rajasekar S."/>
            <person name="Grimwood J."/>
            <person name="Han X."/>
            <person name="Sun S."/>
            <person name="Hou Z."/>
            <person name="He W."/>
            <person name="Dai G."/>
            <person name="Sun C."/>
            <person name="Schmutz J."/>
            <person name="Leebens-Mack J.H."/>
            <person name="Li F.W."/>
            <person name="Wang L."/>
        </authorList>
    </citation>
    <scope>NUCLEOTIDE SEQUENCE [LARGE SCALE GENOMIC DNA]</scope>
    <source>
        <strain evidence="2">cv. PW_Plant_1</strain>
    </source>
</reference>
<proteinExistence type="predicted"/>
<comment type="caution">
    <text evidence="1">The sequence shown here is derived from an EMBL/GenBank/DDBJ whole genome shotgun (WGS) entry which is preliminary data.</text>
</comment>
<dbReference type="Proteomes" id="UP001162992">
    <property type="component" value="Chromosome 5"/>
</dbReference>
<accession>A0ACC2DKF0</accession>
<sequence length="233" mass="26519">MFIHCEAMSNGSNNQACAACKFQRRRCSADCPLARYFPADQNQRFMNCKRLFGVSNMIRFLKEVHPTDKDDTMKSFIYEADARERDPVHGCLGIINRLKDQVAKLTEELHLAREQLHLLEQQHAATLYQQHLAQSLVIAGAPGTSHSPQVISPLVASYQYVHPNSHLNLDAAMEYDTRPAAFDSRQDYNISRQPYEPRYNEDIQLNTVHMASQVPEHELKSAAALFSLTSSQR</sequence>
<dbReference type="EMBL" id="CM055096">
    <property type="protein sequence ID" value="KAJ7554786.1"/>
    <property type="molecule type" value="Genomic_DNA"/>
</dbReference>
<protein>
    <submittedName>
        <fullName evidence="1">Uncharacterized protein</fullName>
    </submittedName>
</protein>
<name>A0ACC2DKF0_DIPCM</name>
<evidence type="ECO:0000313" key="2">
    <source>
        <dbReference type="Proteomes" id="UP001162992"/>
    </source>
</evidence>